<evidence type="ECO:0000313" key="1">
    <source>
        <dbReference type="EMBL" id="PKA49982.1"/>
    </source>
</evidence>
<gene>
    <name evidence="1" type="ORF">AXF42_Ash017521</name>
</gene>
<dbReference type="Proteomes" id="UP000236161">
    <property type="component" value="Unassembled WGS sequence"/>
</dbReference>
<protein>
    <submittedName>
        <fullName evidence="1">Uncharacterized protein</fullName>
    </submittedName>
</protein>
<keyword evidence="2" id="KW-1185">Reference proteome</keyword>
<evidence type="ECO:0000313" key="2">
    <source>
        <dbReference type="Proteomes" id="UP000236161"/>
    </source>
</evidence>
<dbReference type="EMBL" id="KZ452035">
    <property type="protein sequence ID" value="PKA49982.1"/>
    <property type="molecule type" value="Genomic_DNA"/>
</dbReference>
<accession>A0A2I0A352</accession>
<organism evidence="1 2">
    <name type="scientific">Apostasia shenzhenica</name>
    <dbReference type="NCBI Taxonomy" id="1088818"/>
    <lineage>
        <taxon>Eukaryota</taxon>
        <taxon>Viridiplantae</taxon>
        <taxon>Streptophyta</taxon>
        <taxon>Embryophyta</taxon>
        <taxon>Tracheophyta</taxon>
        <taxon>Spermatophyta</taxon>
        <taxon>Magnoliopsida</taxon>
        <taxon>Liliopsida</taxon>
        <taxon>Asparagales</taxon>
        <taxon>Orchidaceae</taxon>
        <taxon>Apostasioideae</taxon>
        <taxon>Apostasia</taxon>
    </lineage>
</organism>
<dbReference type="AlphaFoldDB" id="A0A2I0A352"/>
<reference evidence="1 2" key="1">
    <citation type="journal article" date="2017" name="Nature">
        <title>The Apostasia genome and the evolution of orchids.</title>
        <authorList>
            <person name="Zhang G.Q."/>
            <person name="Liu K.W."/>
            <person name="Li Z."/>
            <person name="Lohaus R."/>
            <person name="Hsiao Y.Y."/>
            <person name="Niu S.C."/>
            <person name="Wang J.Y."/>
            <person name="Lin Y.C."/>
            <person name="Xu Q."/>
            <person name="Chen L.J."/>
            <person name="Yoshida K."/>
            <person name="Fujiwara S."/>
            <person name="Wang Z.W."/>
            <person name="Zhang Y.Q."/>
            <person name="Mitsuda N."/>
            <person name="Wang M."/>
            <person name="Liu G.H."/>
            <person name="Pecoraro L."/>
            <person name="Huang H.X."/>
            <person name="Xiao X.J."/>
            <person name="Lin M."/>
            <person name="Wu X.Y."/>
            <person name="Wu W.L."/>
            <person name="Chen Y.Y."/>
            <person name="Chang S.B."/>
            <person name="Sakamoto S."/>
            <person name="Ohme-Takagi M."/>
            <person name="Yagi M."/>
            <person name="Zeng S.J."/>
            <person name="Shen C.Y."/>
            <person name="Yeh C.M."/>
            <person name="Luo Y.B."/>
            <person name="Tsai W.C."/>
            <person name="Van de Peer Y."/>
            <person name="Liu Z.J."/>
        </authorList>
    </citation>
    <scope>NUCLEOTIDE SEQUENCE [LARGE SCALE GENOMIC DNA]</scope>
    <source>
        <strain evidence="2">cv. Shenzhen</strain>
        <tissue evidence="1">Stem</tissue>
    </source>
</reference>
<name>A0A2I0A352_9ASPA</name>
<sequence length="53" mass="5975">MTRISLSLLGMTIVDAEDIVEAILSSSACSQLVFRRSKDVNLLLDFKKIEIKY</sequence>
<proteinExistence type="predicted"/>